<feature type="transmembrane region" description="Helical" evidence="4">
    <location>
        <begin position="54"/>
        <end position="73"/>
    </location>
</feature>
<evidence type="ECO:0000256" key="1">
    <source>
        <dbReference type="ARBA" id="ARBA00022692"/>
    </source>
</evidence>
<dbReference type="KEGG" id="tut:107370233"/>
<reference evidence="5" key="2">
    <citation type="submission" date="2015-06" db="UniProtKB">
        <authorList>
            <consortium name="EnsemblMetazoa"/>
        </authorList>
    </citation>
    <scope>IDENTIFICATION</scope>
</reference>
<dbReference type="SUPFAM" id="SSF103473">
    <property type="entry name" value="MFS general substrate transporter"/>
    <property type="match status" value="1"/>
</dbReference>
<name>T1JRE2_TETUR</name>
<gene>
    <name evidence="5" type="primary">107370233</name>
</gene>
<evidence type="ECO:0000256" key="2">
    <source>
        <dbReference type="ARBA" id="ARBA00022989"/>
    </source>
</evidence>
<feature type="transmembrane region" description="Helical" evidence="4">
    <location>
        <begin position="136"/>
        <end position="157"/>
    </location>
</feature>
<dbReference type="PANTHER" id="PTHR23121">
    <property type="entry name" value="SODIUM-DEPENDENT GLUCOSE TRANSPORTER 1"/>
    <property type="match status" value="1"/>
</dbReference>
<evidence type="ECO:0000256" key="3">
    <source>
        <dbReference type="ARBA" id="ARBA00023136"/>
    </source>
</evidence>
<evidence type="ECO:0008006" key="7">
    <source>
        <dbReference type="Google" id="ProtNLM"/>
    </source>
</evidence>
<dbReference type="Gene3D" id="1.20.1250.20">
    <property type="entry name" value="MFS general substrate transporter like domains"/>
    <property type="match status" value="2"/>
</dbReference>
<dbReference type="EnsemblMetazoa" id="tetur01g06570.1">
    <property type="protein sequence ID" value="tetur01g06570.1"/>
    <property type="gene ID" value="tetur01g06570"/>
</dbReference>
<dbReference type="eggNOG" id="ENOG502R5UW">
    <property type="taxonomic scope" value="Eukaryota"/>
</dbReference>
<reference evidence="6" key="1">
    <citation type="submission" date="2011-08" db="EMBL/GenBank/DDBJ databases">
        <authorList>
            <person name="Rombauts S."/>
        </authorList>
    </citation>
    <scope>NUCLEOTIDE SEQUENCE</scope>
    <source>
        <strain evidence="6">London</strain>
    </source>
</reference>
<feature type="transmembrane region" description="Helical" evidence="4">
    <location>
        <begin position="281"/>
        <end position="298"/>
    </location>
</feature>
<accession>T1JRE2</accession>
<feature type="transmembrane region" description="Helical" evidence="4">
    <location>
        <begin position="241"/>
        <end position="261"/>
    </location>
</feature>
<protein>
    <recommendedName>
        <fullName evidence="7">Major facilitator superfamily (MFS) profile domain-containing protein</fullName>
    </recommendedName>
</protein>
<dbReference type="EMBL" id="CAEY01000448">
    <property type="status" value="NOT_ANNOTATED_CDS"/>
    <property type="molecule type" value="Genomic_DNA"/>
</dbReference>
<feature type="transmembrane region" description="Helical" evidence="4">
    <location>
        <begin position="105"/>
        <end position="124"/>
    </location>
</feature>
<dbReference type="AlphaFoldDB" id="T1JRE2"/>
<keyword evidence="1 4" id="KW-0812">Transmembrane</keyword>
<dbReference type="PANTHER" id="PTHR23121:SF9">
    <property type="entry name" value="SODIUM-DEPENDENT GLUCOSE TRANSPORTER 1"/>
    <property type="match status" value="1"/>
</dbReference>
<feature type="transmembrane region" description="Helical" evidence="4">
    <location>
        <begin position="192"/>
        <end position="211"/>
    </location>
</feature>
<dbReference type="GO" id="GO:0022857">
    <property type="term" value="F:transmembrane transporter activity"/>
    <property type="evidence" value="ECO:0007669"/>
    <property type="project" value="InterPro"/>
</dbReference>
<evidence type="ECO:0000313" key="6">
    <source>
        <dbReference type="Proteomes" id="UP000015104"/>
    </source>
</evidence>
<feature type="transmembrane region" description="Helical" evidence="4">
    <location>
        <begin position="371"/>
        <end position="393"/>
    </location>
</feature>
<dbReference type="Proteomes" id="UP000015104">
    <property type="component" value="Unassembled WGS sequence"/>
</dbReference>
<feature type="transmembrane region" description="Helical" evidence="4">
    <location>
        <begin position="337"/>
        <end position="359"/>
    </location>
</feature>
<keyword evidence="3 4" id="KW-0472">Membrane</keyword>
<evidence type="ECO:0000313" key="5">
    <source>
        <dbReference type="EnsemblMetazoa" id="tetur01g06570.1"/>
    </source>
</evidence>
<dbReference type="Pfam" id="PF07690">
    <property type="entry name" value="MFS_1"/>
    <property type="match status" value="1"/>
</dbReference>
<feature type="transmembrane region" description="Helical" evidence="4">
    <location>
        <begin position="399"/>
        <end position="421"/>
    </location>
</feature>
<feature type="transmembrane region" description="Helical" evidence="4">
    <location>
        <begin position="80"/>
        <end position="99"/>
    </location>
</feature>
<evidence type="ECO:0000256" key="4">
    <source>
        <dbReference type="SAM" id="Phobius"/>
    </source>
</evidence>
<feature type="transmembrane region" description="Helical" evidence="4">
    <location>
        <begin position="310"/>
        <end position="331"/>
    </location>
</feature>
<dbReference type="InterPro" id="IPR036259">
    <property type="entry name" value="MFS_trans_sf"/>
</dbReference>
<proteinExistence type="predicted"/>
<sequence>MNFIEYLKLYRIQLIKTAFCFITFMSLGGCSTLLGSSLLDIQIRVREPFDKVTGLVPSRAIGYMFGGVIAGLVEAKLDANLVLFFANSTAAILIGLAPWFYSYWSIYTCFLLSGVSQGVLDIFVNTYSFNVWGSKAANYIQILHSSYGIGCLLTPLLTKAFLLTEPVTMDNETLTDDEIFATYSPEDVQVQYAFLIIAVVLLSSSFGFLLFHFRDKAAKKADSASNKEVVIHNDSARWKRYLCIGVVAFIANCSFGLQTLVGSLGPAFVVKSGLHMSKSEGATLVTVFWAVFTFYRYVHIGLLNYFKERYVMICAYLCVIVSAFVMAPHAATYRVCIWVGLILLGGGYSPTFTVSLSTLQKYFFLSNRNASCIFIIGVTGESIHPWILTQLMVKNQVYFTYYLGILSSMQVATCFILPIICEKIFKPEEKRDYSRTGSIRSYTR</sequence>
<keyword evidence="2 4" id="KW-1133">Transmembrane helix</keyword>
<dbReference type="OMA" id="FVMAPHA"/>
<organism evidence="5 6">
    <name type="scientific">Tetranychus urticae</name>
    <name type="common">Two-spotted spider mite</name>
    <dbReference type="NCBI Taxonomy" id="32264"/>
    <lineage>
        <taxon>Eukaryota</taxon>
        <taxon>Metazoa</taxon>
        <taxon>Ecdysozoa</taxon>
        <taxon>Arthropoda</taxon>
        <taxon>Chelicerata</taxon>
        <taxon>Arachnida</taxon>
        <taxon>Acari</taxon>
        <taxon>Acariformes</taxon>
        <taxon>Trombidiformes</taxon>
        <taxon>Prostigmata</taxon>
        <taxon>Eleutherengona</taxon>
        <taxon>Raphignathae</taxon>
        <taxon>Tetranychoidea</taxon>
        <taxon>Tetranychidae</taxon>
        <taxon>Tetranychus</taxon>
    </lineage>
</organism>
<dbReference type="OrthoDB" id="546893at2759"/>
<keyword evidence="6" id="KW-1185">Reference proteome</keyword>
<dbReference type="HOGENOM" id="CLU_028923_2_1_1"/>
<dbReference type="InterPro" id="IPR011701">
    <property type="entry name" value="MFS"/>
</dbReference>
<feature type="transmembrane region" description="Helical" evidence="4">
    <location>
        <begin position="12"/>
        <end position="34"/>
    </location>
</feature>